<dbReference type="Pfam" id="PF00083">
    <property type="entry name" value="Sugar_tr"/>
    <property type="match status" value="2"/>
</dbReference>
<dbReference type="CDD" id="cd17360">
    <property type="entry name" value="MFS_HMIT_like"/>
    <property type="match status" value="1"/>
</dbReference>
<evidence type="ECO:0000256" key="3">
    <source>
        <dbReference type="ARBA" id="ARBA00022448"/>
    </source>
</evidence>
<feature type="transmembrane region" description="Helical" evidence="9">
    <location>
        <begin position="30"/>
        <end position="59"/>
    </location>
</feature>
<dbReference type="InterPro" id="IPR003663">
    <property type="entry name" value="Sugar/inositol_transpt"/>
</dbReference>
<protein>
    <submittedName>
        <fullName evidence="11">TSA: Wollemia nobilis Ref_Wollemi_Transcript_10854_2744 transcribed RNA sequence</fullName>
    </submittedName>
</protein>
<feature type="transmembrane region" description="Helical" evidence="9">
    <location>
        <begin position="189"/>
        <end position="211"/>
    </location>
</feature>
<proteinExistence type="inferred from homology"/>
<comment type="subcellular location">
    <subcellularLocation>
        <location evidence="1">Membrane</location>
        <topology evidence="1">Multi-pass membrane protein</topology>
    </subcellularLocation>
</comment>
<feature type="transmembrane region" description="Helical" evidence="9">
    <location>
        <begin position="161"/>
        <end position="183"/>
    </location>
</feature>
<dbReference type="PROSITE" id="PS50850">
    <property type="entry name" value="MFS"/>
    <property type="match status" value="1"/>
</dbReference>
<evidence type="ECO:0000313" key="11">
    <source>
        <dbReference type="EMBL" id="JAG87914.1"/>
    </source>
</evidence>
<feature type="transmembrane region" description="Helical" evidence="9">
    <location>
        <begin position="521"/>
        <end position="539"/>
    </location>
</feature>
<reference evidence="11" key="1">
    <citation type="submission" date="2015-02" db="EMBL/GenBank/DDBJ databases">
        <title>A transcriptome of Wollemia nobilis - a relic of Gondwana.</title>
        <authorList>
            <person name="Chia J.Y."/>
            <person name="Leong Y.S."/>
            <person name="Abdul Karim S."/>
            <person name="Wan Azmi N."/>
            <person name="Hercus R."/>
            <person name="Croft L."/>
        </authorList>
    </citation>
    <scope>NUCLEOTIDE SEQUENCE</scope>
    <source>
        <strain evidence="11">MaeBrown</strain>
        <tissue evidence="11">Leaf</tissue>
    </source>
</reference>
<keyword evidence="6 9" id="KW-0472">Membrane</keyword>
<feature type="domain" description="Major facilitator superfamily (MFS) profile" evidence="10">
    <location>
        <begin position="34"/>
        <end position="543"/>
    </location>
</feature>
<feature type="transmembrane region" description="Helical" evidence="9">
    <location>
        <begin position="105"/>
        <end position="122"/>
    </location>
</feature>
<accession>A0A0C9RVJ6</accession>
<dbReference type="FunFam" id="1.20.1250.20:FF:000121">
    <property type="entry name" value="Probable inositol transporter 2"/>
    <property type="match status" value="1"/>
</dbReference>
<feature type="transmembrane region" description="Helical" evidence="9">
    <location>
        <begin position="491"/>
        <end position="515"/>
    </location>
</feature>
<evidence type="ECO:0000256" key="7">
    <source>
        <dbReference type="RuleBase" id="RU003346"/>
    </source>
</evidence>
<dbReference type="GO" id="GO:0022857">
    <property type="term" value="F:transmembrane transporter activity"/>
    <property type="evidence" value="ECO:0007669"/>
    <property type="project" value="InterPro"/>
</dbReference>
<dbReference type="InterPro" id="IPR050814">
    <property type="entry name" value="Myo-inositol_Transporter"/>
</dbReference>
<dbReference type="PANTHER" id="PTHR48020:SF12">
    <property type="entry name" value="PROTON MYO-INOSITOL COTRANSPORTER"/>
    <property type="match status" value="1"/>
</dbReference>
<keyword evidence="4 9" id="KW-0812">Transmembrane</keyword>
<organism evidence="11">
    <name type="scientific">Wollemia nobilis</name>
    <dbReference type="NCBI Taxonomy" id="56998"/>
    <lineage>
        <taxon>Eukaryota</taxon>
        <taxon>Viridiplantae</taxon>
        <taxon>Streptophyta</taxon>
        <taxon>Embryophyta</taxon>
        <taxon>Tracheophyta</taxon>
        <taxon>Spermatophyta</taxon>
        <taxon>Pinopsida</taxon>
        <taxon>Pinidae</taxon>
        <taxon>Conifers II</taxon>
        <taxon>Araucariales</taxon>
        <taxon>Araucariaceae</taxon>
        <taxon>Wollemia</taxon>
    </lineage>
</organism>
<dbReference type="InterPro" id="IPR020846">
    <property type="entry name" value="MFS_dom"/>
</dbReference>
<dbReference type="PROSITE" id="PS00217">
    <property type="entry name" value="SUGAR_TRANSPORT_2"/>
    <property type="match status" value="1"/>
</dbReference>
<sequence>MTMGILPGTSSTSSMEPIAGKKVTFFGNAYVLGLTFAAGIGGLLFGYDTGVISGALLYIKEDFEAVNKSTFLQETIVSMAIFSAIIGAALSGWISDTWGRKKATLIADIFFILGSLAMAGAPDPYVLIAGRFLVGLGVGIASITAPIYIAEASPSEIRGALVSTNTLMTTFGQFLSYLVNLAFTEVPGTWRWMLGAASLPAILQFVIMLFLPESPRWLYTKNKEVEAVATLEKIYDSERLGSEIDLLASAVREENEERDIGVKVSYWDLFKSKEVRLALFAGVGFQAFQQFAGINTVMYYSPTIVELAGFASNQIALLLSLIVAAMNAIGTVLGIFLIDRCGRRLLALSSLFGVFVSLAILSGAFYLTSIDVPTVDIHQTLKTGYACPALLDFSEPLWNCNGCLNAGCGFCAASTNQMLPGTCYISNTTAEQYCSQRSGNWFSEVCPSDYGWLAVLGLVLYIAFFSPGMGPVPWTINSEIYPSKYRSMCGGIAATACWVSNLIVSESFLTVVNAIGTSKTFLVFAGIVMAAFIFTLAFVPETKGLTFEEVEKIWQDRASRSSSTTDSKDSSFNEALLDRSNDLGPSKSGV</sequence>
<feature type="compositionally biased region" description="Basic and acidic residues" evidence="8">
    <location>
        <begin position="566"/>
        <end position="581"/>
    </location>
</feature>
<dbReference type="PANTHER" id="PTHR48020">
    <property type="entry name" value="PROTON MYO-INOSITOL COTRANSPORTER"/>
    <property type="match status" value="1"/>
</dbReference>
<feature type="transmembrane region" description="Helical" evidence="9">
    <location>
        <begin position="128"/>
        <end position="149"/>
    </location>
</feature>
<dbReference type="InterPro" id="IPR005828">
    <property type="entry name" value="MFS_sugar_transport-like"/>
</dbReference>
<evidence type="ECO:0000256" key="6">
    <source>
        <dbReference type="ARBA" id="ARBA00023136"/>
    </source>
</evidence>
<evidence type="ECO:0000256" key="1">
    <source>
        <dbReference type="ARBA" id="ARBA00004141"/>
    </source>
</evidence>
<dbReference type="AlphaFoldDB" id="A0A0C9RVJ6"/>
<evidence type="ECO:0000256" key="4">
    <source>
        <dbReference type="ARBA" id="ARBA00022692"/>
    </source>
</evidence>
<evidence type="ECO:0000259" key="10">
    <source>
        <dbReference type="PROSITE" id="PS50850"/>
    </source>
</evidence>
<dbReference type="Gene3D" id="1.20.1250.20">
    <property type="entry name" value="MFS general substrate transporter like domains"/>
    <property type="match status" value="2"/>
</dbReference>
<evidence type="ECO:0000256" key="9">
    <source>
        <dbReference type="SAM" id="Phobius"/>
    </source>
</evidence>
<evidence type="ECO:0000256" key="8">
    <source>
        <dbReference type="SAM" id="MobiDB-lite"/>
    </source>
</evidence>
<dbReference type="InterPro" id="IPR036259">
    <property type="entry name" value="MFS_trans_sf"/>
</dbReference>
<dbReference type="InterPro" id="IPR005829">
    <property type="entry name" value="Sugar_transporter_CS"/>
</dbReference>
<feature type="transmembrane region" description="Helical" evidence="9">
    <location>
        <begin position="345"/>
        <end position="367"/>
    </location>
</feature>
<feature type="transmembrane region" description="Helical" evidence="9">
    <location>
        <begin position="315"/>
        <end position="338"/>
    </location>
</feature>
<evidence type="ECO:0000256" key="5">
    <source>
        <dbReference type="ARBA" id="ARBA00022989"/>
    </source>
</evidence>
<keyword evidence="3 7" id="KW-0813">Transport</keyword>
<feature type="transmembrane region" description="Helical" evidence="9">
    <location>
        <begin position="450"/>
        <end position="470"/>
    </location>
</feature>
<name>A0A0C9RVJ6_9CONI</name>
<keyword evidence="5 9" id="KW-1133">Transmembrane helix</keyword>
<dbReference type="EMBL" id="GCHU01010797">
    <property type="protein sequence ID" value="JAG87914.1"/>
    <property type="molecule type" value="Transcribed_RNA"/>
</dbReference>
<feature type="region of interest" description="Disordered" evidence="8">
    <location>
        <begin position="556"/>
        <end position="590"/>
    </location>
</feature>
<dbReference type="GO" id="GO:0016020">
    <property type="term" value="C:membrane"/>
    <property type="evidence" value="ECO:0007669"/>
    <property type="project" value="UniProtKB-SubCell"/>
</dbReference>
<dbReference type="NCBIfam" id="TIGR00879">
    <property type="entry name" value="SP"/>
    <property type="match status" value="1"/>
</dbReference>
<feature type="transmembrane region" description="Helical" evidence="9">
    <location>
        <begin position="71"/>
        <end position="93"/>
    </location>
</feature>
<dbReference type="SUPFAM" id="SSF103473">
    <property type="entry name" value="MFS general substrate transporter"/>
    <property type="match status" value="1"/>
</dbReference>
<evidence type="ECO:0000256" key="2">
    <source>
        <dbReference type="ARBA" id="ARBA00010992"/>
    </source>
</evidence>
<comment type="similarity">
    <text evidence="2 7">Belongs to the major facilitator superfamily. Sugar transporter (TC 2.A.1.1) family.</text>
</comment>
<feature type="transmembrane region" description="Helical" evidence="9">
    <location>
        <begin position="277"/>
        <end position="300"/>
    </location>
</feature>
<dbReference type="PRINTS" id="PR00171">
    <property type="entry name" value="SUGRTRNSPORT"/>
</dbReference>